<dbReference type="FunFam" id="3.30.70.1230:FF:000053">
    <property type="entry name" value="Guanylate cyclase, putative"/>
    <property type="match status" value="1"/>
</dbReference>
<reference evidence="11" key="1">
    <citation type="journal article" date="2005" name="Plant Physiol.">
        <title>Functional genomics of the regulation of the nitrate assimilation pathway in Chlamydomonas.</title>
        <authorList>
            <person name="Gonzalez-Ballester D."/>
            <person name="de Montaigu A."/>
            <person name="Higuera J.J."/>
            <person name="Galvan A."/>
            <person name="Fernandez E."/>
        </authorList>
    </citation>
    <scope>NUCLEOTIDE SEQUENCE</scope>
</reference>
<evidence type="ECO:0000256" key="3">
    <source>
        <dbReference type="ARBA" id="ARBA00022490"/>
    </source>
</evidence>
<feature type="compositionally biased region" description="Acidic residues" evidence="9">
    <location>
        <begin position="1676"/>
        <end position="1690"/>
    </location>
</feature>
<dbReference type="InterPro" id="IPR042463">
    <property type="entry name" value="HNOB_dom_associated_sf"/>
</dbReference>
<dbReference type="GO" id="GO:0005737">
    <property type="term" value="C:cytoplasm"/>
    <property type="evidence" value="ECO:0007669"/>
    <property type="project" value="UniProtKB-SubCell"/>
</dbReference>
<feature type="compositionally biased region" description="Polar residues" evidence="9">
    <location>
        <begin position="1160"/>
        <end position="1172"/>
    </location>
</feature>
<feature type="domain" description="Guanylate cyclase" evidence="10">
    <location>
        <begin position="692"/>
        <end position="822"/>
    </location>
</feature>
<feature type="region of interest" description="Disordered" evidence="9">
    <location>
        <begin position="1211"/>
        <end position="1277"/>
    </location>
</feature>
<dbReference type="InterPro" id="IPR029787">
    <property type="entry name" value="Nucleotide_cyclase"/>
</dbReference>
<dbReference type="InterPro" id="IPR038158">
    <property type="entry name" value="H-NOX_domain_sf"/>
</dbReference>
<feature type="region of interest" description="Disordered" evidence="9">
    <location>
        <begin position="266"/>
        <end position="291"/>
    </location>
</feature>
<evidence type="ECO:0000256" key="2">
    <source>
        <dbReference type="ARBA" id="ARBA00012202"/>
    </source>
</evidence>
<dbReference type="CDD" id="cd07302">
    <property type="entry name" value="CHD"/>
    <property type="match status" value="1"/>
</dbReference>
<dbReference type="EC" id="4.6.1.2" evidence="2"/>
<feature type="region of interest" description="Disordered" evidence="9">
    <location>
        <begin position="1565"/>
        <end position="1585"/>
    </location>
</feature>
<name>B6SE90_CHLRE</name>
<dbReference type="InterPro" id="IPR018297">
    <property type="entry name" value="A/G_cyclase_CS"/>
</dbReference>
<feature type="compositionally biased region" description="Low complexity" evidence="9">
    <location>
        <begin position="1173"/>
        <end position="1190"/>
    </location>
</feature>
<dbReference type="PROSITE" id="PS00452">
    <property type="entry name" value="GUANYLATE_CYCLASE_1"/>
    <property type="match status" value="1"/>
</dbReference>
<dbReference type="GO" id="GO:0004383">
    <property type="term" value="F:guanylate cyclase activity"/>
    <property type="evidence" value="ECO:0007669"/>
    <property type="project" value="UniProtKB-EC"/>
</dbReference>
<feature type="compositionally biased region" description="Gly residues" evidence="9">
    <location>
        <begin position="1470"/>
        <end position="1479"/>
    </location>
</feature>
<dbReference type="Gene3D" id="3.90.1520.10">
    <property type="entry name" value="H-NOX domain"/>
    <property type="match status" value="1"/>
</dbReference>
<accession>B6SE90</accession>
<dbReference type="InterPro" id="IPR001054">
    <property type="entry name" value="A/G_cyclase"/>
</dbReference>
<keyword evidence="6 8" id="KW-0456">Lyase</keyword>
<feature type="compositionally biased region" description="Acidic residues" evidence="9">
    <location>
        <begin position="1708"/>
        <end position="1721"/>
    </location>
</feature>
<feature type="region of interest" description="Disordered" evidence="9">
    <location>
        <begin position="1639"/>
        <end position="1721"/>
    </location>
</feature>
<evidence type="ECO:0000256" key="9">
    <source>
        <dbReference type="SAM" id="MobiDB-lite"/>
    </source>
</evidence>
<dbReference type="Pfam" id="PF07700">
    <property type="entry name" value="HNOB"/>
    <property type="match status" value="1"/>
</dbReference>
<proteinExistence type="evidence at transcript level"/>
<dbReference type="SUPFAM" id="SSF55073">
    <property type="entry name" value="Nucleotide cyclase"/>
    <property type="match status" value="1"/>
</dbReference>
<dbReference type="Gene3D" id="3.30.450.260">
    <property type="entry name" value="Haem NO binding associated domain"/>
    <property type="match status" value="1"/>
</dbReference>
<dbReference type="Pfam" id="PF00211">
    <property type="entry name" value="Guanylate_cyc"/>
    <property type="match status" value="1"/>
</dbReference>
<evidence type="ECO:0000256" key="1">
    <source>
        <dbReference type="ARBA" id="ARBA00004496"/>
    </source>
</evidence>
<dbReference type="GO" id="GO:0005525">
    <property type="term" value="F:GTP binding"/>
    <property type="evidence" value="ECO:0007669"/>
    <property type="project" value="UniProtKB-KW"/>
</dbReference>
<keyword evidence="4" id="KW-0547">Nucleotide-binding</keyword>
<dbReference type="PROSITE" id="PS50125">
    <property type="entry name" value="GUANYLATE_CYCLASE_2"/>
    <property type="match status" value="1"/>
</dbReference>
<evidence type="ECO:0000256" key="5">
    <source>
        <dbReference type="ARBA" id="ARBA00023134"/>
    </source>
</evidence>
<sequence length="1721" mass="177319">MGATSHQKTPNCWRGLQPVPTGAVPLLLAAAPPLHPFPCMRFPVNAGIINEAAKLFVLDSYGQEVWDKIVETTGVDPHFISGCPYADEQTYKILGAVAELKGEALGDVMEAAGLHFNTVYIVKRGYDRLLRCMGGNLVEFLQNLNVYHLHLSVTFKEMNPPAFNVSEVTPQSLIFHYASQRPGLTRFAMGLIRGAARTLFDTEVDVSVLQLRDEPAAAPPPAAAVADAAAAATCAAGAGAAGPGPCESAAGVPLCSAEGCSTGLAGPRGSESGEYELRTSAPAAAAPPTPPPPLDHDKLLVLFPHQPSVHHHAATASSCRLAIDPATLFKLFPFHIAFDSECRIVQVGRALLRMYPGMKPGRRLSEFFTLRHPYFEMSFERVKERLDSVFVLKALCNGMELKGQMTHMLMPAGTGDHNPARSYTRMVVPPTGLEVIHSALARMHEPGTSGAASAHGASSYYNAAPESTVASLTGSLACPHMASLSQQQQQQTRFQGQSQQPTLPLHLLAPSVAMDLLGTSTGTGQDTGSAFLATKGTGTGTGTGGFMASGGGCGGANPLSSRSSSFGSLGGGGHSSQLCGGSQSQGAGGGRGLEPVMLFLGSPRIGNVDELRTYGLYVSDLPLFDNSREMILSMEQRTAEAALKDSFERLSMQLEEERHRTQQLLYQMIPRRIADVLRSGERFEAETYHDATILFSDIVGFTTISAGSTAMEVCNMLDELYNEFDALLESDKYKALYKVETIGDAYMLVANVTEPCVEHVDVMCDFALDMARVCSRVKTNRGQPLEIRVGIHTGSVVGGIVGRRMPRFHLFGDTVNTASRMESHGVPGSVHISGASRRFIRHPQRYLITERGEISVKGKGLMETFLVSRADNPTTAHIRAIVASSAEKLPCLSGAASRLPLPYPHPASAQARVAAMRRVGSFVSRGTKPVLAPSPAHGPAALAMEARGSNALTRSDGHAGAGVSVSAGANVQLLPPQQQPQLHSPGSSGAGLAGLHVLCGGGDGGNGDTGGAMSPMGLLSPRGPAAPPPQFNTRAPQAAATAAAVEAAQSARAAHAAAVAAAAAGGIDAMATVLTEMQGSPAMAFGGTFSVGRPRQPAAALQDSGDGLPAAKAALVAAMRVDDTAAGASRQQHKLVSAGGGTGGGGGSSTAMESPRMALASQSSTHNGTSASPQQVQHPHPAPQHLQHPPEATHHQEQPDLLHLLPTLQLHLPPQLPPQLSGSGTTGPGTSRFAPSGASTPPVATAAAAAAGGGGGLASMARDAASSGPGTPTADGDLAHTWRLGPDFLPVASKAAAGTLAVAAGAARVKATAAGGATIGSGTCGGGAMSPLVLDQGWDGLLQGLADLDDASREELSAAAAATAAAAAAWRQQQQNLKQQLRRILTPPGLPTLPAAGTAAATAASATAPGCSTASMPPILHGAGSGDFGGGTGAGGSASWVAGPHARAFSGLLIPGAATPPGLSSPRGPAGAGDGGGLGSQARRRMARARKPSFVLAVSPVVGSVPTGGGMEQALDLLEADVLEMLAHASSSSALGPAATAAWPARQSPPPFMPHPQAVMEPGHTAAAAAAGAQPPPHGAAGTQQQLKLQVQQQLQLQLQQHYVGQLQQLQQFRQAAAPQQADEATGVSLSFHLPHAVQSAAPFPPGASTDPAQGGDGAQVGGTQEDWYADAYMPAEEEEGAEEEEDEEGSPGFHGRHRLARRHLTDDLQEENDDEAWYDS</sequence>
<evidence type="ECO:0000256" key="7">
    <source>
        <dbReference type="ARBA" id="ARBA00023293"/>
    </source>
</evidence>
<dbReference type="EMBL" id="EU841916">
    <property type="protein sequence ID" value="ACJ05390.1"/>
    <property type="molecule type" value="mRNA"/>
</dbReference>
<dbReference type="PANTHER" id="PTHR45655">
    <property type="entry name" value="GUANYLATE CYCLASE SOLUBLE SUBUNIT BETA-2"/>
    <property type="match status" value="1"/>
</dbReference>
<dbReference type="GO" id="GO:0035556">
    <property type="term" value="P:intracellular signal transduction"/>
    <property type="evidence" value="ECO:0007669"/>
    <property type="project" value="InterPro"/>
</dbReference>
<dbReference type="InterPro" id="IPR011645">
    <property type="entry name" value="HNOB_dom_associated"/>
</dbReference>
<reference evidence="11" key="2">
    <citation type="journal article" date="2010" name="Plant Cell">
        <title>A soluble guanylate cyclase mediates negative signaling by ammonium on expression of nitrate reductase in Chlamydomonas.</title>
        <authorList>
            <person name="de Montaigu A."/>
            <person name="Sanz-Luque E."/>
            <person name="Galvan A."/>
            <person name="Fernandez E."/>
        </authorList>
    </citation>
    <scope>NUCLEOTIDE SEQUENCE</scope>
</reference>
<dbReference type="Pfam" id="PF07701">
    <property type="entry name" value="HNOBA"/>
    <property type="match status" value="2"/>
</dbReference>
<feature type="compositionally biased region" description="Gly residues" evidence="9">
    <location>
        <begin position="1138"/>
        <end position="1148"/>
    </location>
</feature>
<evidence type="ECO:0000313" key="11">
    <source>
        <dbReference type="EMBL" id="ACJ05390.1"/>
    </source>
</evidence>
<feature type="region of interest" description="Disordered" evidence="9">
    <location>
        <begin position="564"/>
        <end position="587"/>
    </location>
</feature>
<evidence type="ECO:0000256" key="8">
    <source>
        <dbReference type="RuleBase" id="RU000405"/>
    </source>
</evidence>
<dbReference type="GO" id="GO:0020037">
    <property type="term" value="F:heme binding"/>
    <property type="evidence" value="ECO:0007669"/>
    <property type="project" value="InterPro"/>
</dbReference>
<dbReference type="PANTHER" id="PTHR45655:SF13">
    <property type="entry name" value="SOLUBLE GUANYLATE CYCLASE GCY-32-RELATED"/>
    <property type="match status" value="1"/>
</dbReference>
<feature type="region of interest" description="Disordered" evidence="9">
    <location>
        <begin position="1457"/>
        <end position="1486"/>
    </location>
</feature>
<keyword evidence="7" id="KW-0141">cGMP biosynthesis</keyword>
<dbReference type="InterPro" id="IPR011644">
    <property type="entry name" value="Heme_NO-bd"/>
</dbReference>
<comment type="similarity">
    <text evidence="8">Belongs to the adenylyl cyclase class-4/guanylyl cyclase family.</text>
</comment>
<dbReference type="SMART" id="SM00044">
    <property type="entry name" value="CYCc"/>
    <property type="match status" value="1"/>
</dbReference>
<organism evidence="11">
    <name type="scientific">Chlamydomonas reinhardtii</name>
    <name type="common">Chlamydomonas smithii</name>
    <dbReference type="NCBI Taxonomy" id="3055"/>
    <lineage>
        <taxon>Eukaryota</taxon>
        <taxon>Viridiplantae</taxon>
        <taxon>Chlorophyta</taxon>
        <taxon>core chlorophytes</taxon>
        <taxon>Chlorophyceae</taxon>
        <taxon>CS clade</taxon>
        <taxon>Chlamydomonadales</taxon>
        <taxon>Chlamydomonadaceae</taxon>
        <taxon>Chlamydomonas</taxon>
    </lineage>
</organism>
<evidence type="ECO:0000259" key="10">
    <source>
        <dbReference type="PROSITE" id="PS50125"/>
    </source>
</evidence>
<feature type="compositionally biased region" description="Low complexity" evidence="9">
    <location>
        <begin position="575"/>
        <end position="585"/>
    </location>
</feature>
<gene>
    <name evidence="11" type="primary">CYG56</name>
</gene>
<dbReference type="ProMEX" id="B6SE90"/>
<dbReference type="InterPro" id="IPR024096">
    <property type="entry name" value="NO_sig/Golgi_transp_ligand-bd"/>
</dbReference>
<dbReference type="Gene3D" id="3.30.70.1230">
    <property type="entry name" value="Nucleotide cyclase"/>
    <property type="match status" value="1"/>
</dbReference>
<evidence type="ECO:0000256" key="6">
    <source>
        <dbReference type="ARBA" id="ARBA00023239"/>
    </source>
</evidence>
<comment type="subcellular location">
    <subcellularLocation>
        <location evidence="1">Cytoplasm</location>
    </subcellularLocation>
</comment>
<feature type="region of interest" description="Disordered" evidence="9">
    <location>
        <begin position="1127"/>
        <end position="1197"/>
    </location>
</feature>
<keyword evidence="3" id="KW-0963">Cytoplasm</keyword>
<keyword evidence="5" id="KW-0342">GTP-binding</keyword>
<protein>
    <recommendedName>
        <fullName evidence="2">guanylate cyclase</fullName>
        <ecNumber evidence="2">4.6.1.2</ecNumber>
    </recommendedName>
</protein>
<feature type="region of interest" description="Disordered" evidence="9">
    <location>
        <begin position="1006"/>
        <end position="1033"/>
    </location>
</feature>
<evidence type="ECO:0000256" key="4">
    <source>
        <dbReference type="ARBA" id="ARBA00022741"/>
    </source>
</evidence>
<dbReference type="ExpressionAtlas" id="B6SE90">
    <property type="expression patterns" value="baseline"/>
</dbReference>
<dbReference type="SUPFAM" id="SSF111126">
    <property type="entry name" value="Ligand-binding domain in the NO signalling and Golgi transport"/>
    <property type="match status" value="1"/>
</dbReference>
<feature type="compositionally biased region" description="Low complexity" evidence="9">
    <location>
        <begin position="1211"/>
        <end position="1250"/>
    </location>
</feature>
<dbReference type="Gene3D" id="6.10.250.780">
    <property type="match status" value="1"/>
</dbReference>